<protein>
    <submittedName>
        <fullName evidence="16">Chemotaxis protein</fullName>
    </submittedName>
</protein>
<dbReference type="SUPFAM" id="SSF58104">
    <property type="entry name" value="Methyl-accepting chemotaxis protein (MCP) signaling domain"/>
    <property type="match status" value="1"/>
</dbReference>
<evidence type="ECO:0000256" key="12">
    <source>
        <dbReference type="SAM" id="Phobius"/>
    </source>
</evidence>
<gene>
    <name evidence="16" type="ORF">AUC61_02000</name>
</gene>
<feature type="transmembrane region" description="Helical" evidence="12">
    <location>
        <begin position="20"/>
        <end position="43"/>
    </location>
</feature>
<dbReference type="RefSeq" id="WP_243244230.1">
    <property type="nucleotide sequence ID" value="NZ_LOHG01000001.1"/>
</dbReference>
<dbReference type="InterPro" id="IPR003660">
    <property type="entry name" value="HAMP_dom"/>
</dbReference>
<dbReference type="InterPro" id="IPR032255">
    <property type="entry name" value="HBM"/>
</dbReference>
<evidence type="ECO:0000259" key="13">
    <source>
        <dbReference type="PROSITE" id="PS50111"/>
    </source>
</evidence>
<evidence type="ECO:0000256" key="3">
    <source>
        <dbReference type="ARBA" id="ARBA00022481"/>
    </source>
</evidence>
<evidence type="ECO:0000256" key="4">
    <source>
        <dbReference type="ARBA" id="ARBA00022500"/>
    </source>
</evidence>
<keyword evidence="3" id="KW-0488">Methylation</keyword>
<evidence type="ECO:0000256" key="9">
    <source>
        <dbReference type="ARBA" id="ARBA00029447"/>
    </source>
</evidence>
<dbReference type="SMART" id="SM00304">
    <property type="entry name" value="HAMP"/>
    <property type="match status" value="2"/>
</dbReference>
<proteinExistence type="inferred from homology"/>
<comment type="similarity">
    <text evidence="9">Belongs to the methyl-accepting chemotaxis (MCP) protein family.</text>
</comment>
<evidence type="ECO:0000256" key="6">
    <source>
        <dbReference type="ARBA" id="ARBA00022989"/>
    </source>
</evidence>
<dbReference type="PROSITE" id="PS50111">
    <property type="entry name" value="CHEMOTAXIS_TRANSDUC_2"/>
    <property type="match status" value="1"/>
</dbReference>
<dbReference type="InterPro" id="IPR004089">
    <property type="entry name" value="MCPsignal_dom"/>
</dbReference>
<evidence type="ECO:0000256" key="10">
    <source>
        <dbReference type="PROSITE-ProRule" id="PRU00284"/>
    </source>
</evidence>
<feature type="domain" description="HBM" evidence="15">
    <location>
        <begin position="44"/>
        <end position="281"/>
    </location>
</feature>
<dbReference type="Pfam" id="PF16591">
    <property type="entry name" value="HBM"/>
    <property type="match status" value="1"/>
</dbReference>
<evidence type="ECO:0000256" key="7">
    <source>
        <dbReference type="ARBA" id="ARBA00023136"/>
    </source>
</evidence>
<dbReference type="PANTHER" id="PTHR32089:SF120">
    <property type="entry name" value="METHYL-ACCEPTING CHEMOTAXIS PROTEIN TLPQ"/>
    <property type="match status" value="1"/>
</dbReference>
<keyword evidence="5 12" id="KW-0812">Transmembrane</keyword>
<dbReference type="CDD" id="cd06225">
    <property type="entry name" value="HAMP"/>
    <property type="match status" value="1"/>
</dbReference>
<dbReference type="SMART" id="SM01358">
    <property type="entry name" value="HBM"/>
    <property type="match status" value="1"/>
</dbReference>
<accession>A0ABS9ZCY7</accession>
<dbReference type="Pfam" id="PF00672">
    <property type="entry name" value="HAMP"/>
    <property type="match status" value="1"/>
</dbReference>
<keyword evidence="6 12" id="KW-1133">Transmembrane helix</keyword>
<feature type="transmembrane region" description="Helical" evidence="12">
    <location>
        <begin position="286"/>
        <end position="306"/>
    </location>
</feature>
<dbReference type="SMART" id="SM00283">
    <property type="entry name" value="MA"/>
    <property type="match status" value="1"/>
</dbReference>
<dbReference type="Gene3D" id="1.20.1440.210">
    <property type="match status" value="2"/>
</dbReference>
<dbReference type="Gene3D" id="1.10.287.950">
    <property type="entry name" value="Methyl-accepting chemotaxis protein"/>
    <property type="match status" value="1"/>
</dbReference>
<comment type="caution">
    <text evidence="16">The sequence shown here is derived from an EMBL/GenBank/DDBJ whole genome shotgun (WGS) entry which is preliminary data.</text>
</comment>
<evidence type="ECO:0000256" key="1">
    <source>
        <dbReference type="ARBA" id="ARBA00004236"/>
    </source>
</evidence>
<evidence type="ECO:0000313" key="17">
    <source>
        <dbReference type="Proteomes" id="UP001320513"/>
    </source>
</evidence>
<evidence type="ECO:0000256" key="11">
    <source>
        <dbReference type="SAM" id="Coils"/>
    </source>
</evidence>
<evidence type="ECO:0000313" key="16">
    <source>
        <dbReference type="EMBL" id="MCI8208295.1"/>
    </source>
</evidence>
<reference evidence="16 17" key="1">
    <citation type="submission" date="2015-12" db="EMBL/GenBank/DDBJ databases">
        <title>Phylogenomics in the description of a new species in the Pseudomonas syringae group.</title>
        <authorList>
            <person name="Busquets A."/>
            <person name="Gomila M."/>
            <person name="Beiki F."/>
            <person name="Rahimian H."/>
            <person name="Mulet M."/>
            <person name="Sanchez D."/>
            <person name="Garcia-Valdes E."/>
            <person name="Lalucat J."/>
        </authorList>
    </citation>
    <scope>NUCLEOTIDE SEQUENCE [LARGE SCALE GENOMIC DNA]</scope>
    <source>
        <strain evidence="16 17">S25</strain>
    </source>
</reference>
<dbReference type="CDD" id="cd11386">
    <property type="entry name" value="MCP_signal"/>
    <property type="match status" value="1"/>
</dbReference>
<evidence type="ECO:0000256" key="2">
    <source>
        <dbReference type="ARBA" id="ARBA00022475"/>
    </source>
</evidence>
<feature type="domain" description="HAMP" evidence="14">
    <location>
        <begin position="308"/>
        <end position="360"/>
    </location>
</feature>
<keyword evidence="2" id="KW-1003">Cell membrane</keyword>
<organism evidence="16 17">
    <name type="scientific">Pseudomonas maioricensis</name>
    <dbReference type="NCBI Taxonomy" id="1766623"/>
    <lineage>
        <taxon>Bacteria</taxon>
        <taxon>Pseudomonadati</taxon>
        <taxon>Pseudomonadota</taxon>
        <taxon>Gammaproteobacteria</taxon>
        <taxon>Pseudomonadales</taxon>
        <taxon>Pseudomonadaceae</taxon>
        <taxon>Pseudomonas</taxon>
    </lineage>
</organism>
<keyword evidence="11" id="KW-0175">Coiled coil</keyword>
<name>A0ABS9ZCY7_9PSED</name>
<sequence>MGLLGKSLGNMSVRLKLGLGFGLVLLLTALITVTGWLSVGALIERGDKLGAIADVANQTMELRIRRLVYERQYDAEAAAAMNATLDKVDASIKKARGMVVSLDSQQWLEEQQQSANDYRKTFNEMIKAITAREASRSLMGDAADRAVAEIDKIEAALLQGDSIVQFNDAVGVSKLIQQARFQVRGYTYSGKPEFEKNARAAIDEALVGINTLAGSIPSTYLSGLQGATAGLKAYQSAVDQYRDAQAASKEALATMTKEGTDLLDLSAKLNGDQYKKREAESSKAKSTLTLVTVLALLFGAIAAWIITRQIVVPLLQTLNIVERVAGGDLSHDLIVDRSDEMGQLQTSIQRMTVNLRQLISGIRDGVTQIASAAEELSAVTEQTSAGVNSQKVETDQVATAMHEMTATVQEVARNAEEASEAAVAADQQAREGDRVVNEAITQIERLASEVGNSTEAMNELKRESDKIGSVLDVIKSVAQQTNLLALNAAIEAARAGEAGRGFAVVADEVRSLAQRTQKSTEEIEQLIAGLQSGTQQVATIMDNSRELTVSSVELTRRAGSSLENITKTVSAIQAMNQQIAAAAEEQSATAEEINRSILNVRDVSEQTSAASEETAASSVELARLGNHLQVMVSKFKV</sequence>
<comment type="subcellular location">
    <subcellularLocation>
        <location evidence="1">Cell membrane</location>
    </subcellularLocation>
</comment>
<keyword evidence="7 12" id="KW-0472">Membrane</keyword>
<dbReference type="Pfam" id="PF00015">
    <property type="entry name" value="MCPsignal"/>
    <property type="match status" value="1"/>
</dbReference>
<keyword evidence="8 10" id="KW-0807">Transducer</keyword>
<feature type="domain" description="Methyl-accepting transducer" evidence="13">
    <location>
        <begin position="365"/>
        <end position="601"/>
    </location>
</feature>
<dbReference type="PANTHER" id="PTHR32089">
    <property type="entry name" value="METHYL-ACCEPTING CHEMOTAXIS PROTEIN MCPB"/>
    <property type="match status" value="1"/>
</dbReference>
<dbReference type="EMBL" id="LOHG01000001">
    <property type="protein sequence ID" value="MCI8208295.1"/>
    <property type="molecule type" value="Genomic_DNA"/>
</dbReference>
<evidence type="ECO:0000259" key="14">
    <source>
        <dbReference type="PROSITE" id="PS50885"/>
    </source>
</evidence>
<dbReference type="Proteomes" id="UP001320513">
    <property type="component" value="Unassembled WGS sequence"/>
</dbReference>
<evidence type="ECO:0000256" key="8">
    <source>
        <dbReference type="ARBA" id="ARBA00023224"/>
    </source>
</evidence>
<keyword evidence="17" id="KW-1185">Reference proteome</keyword>
<evidence type="ECO:0000256" key="5">
    <source>
        <dbReference type="ARBA" id="ARBA00022692"/>
    </source>
</evidence>
<dbReference type="PROSITE" id="PS50885">
    <property type="entry name" value="HAMP"/>
    <property type="match status" value="1"/>
</dbReference>
<evidence type="ECO:0000259" key="15">
    <source>
        <dbReference type="PROSITE" id="PS51753"/>
    </source>
</evidence>
<feature type="coiled-coil region" evidence="11">
    <location>
        <begin position="401"/>
        <end position="463"/>
    </location>
</feature>
<keyword evidence="4" id="KW-0145">Chemotaxis</keyword>
<dbReference type="PROSITE" id="PS51753">
    <property type="entry name" value="HBM"/>
    <property type="match status" value="1"/>
</dbReference>